<accession>A0A4R5Q726</accession>
<proteinExistence type="predicted"/>
<evidence type="ECO:0000313" key="2">
    <source>
        <dbReference type="EMBL" id="TDH58353.1"/>
    </source>
</evidence>
<feature type="region of interest" description="Disordered" evidence="1">
    <location>
        <begin position="63"/>
        <end position="82"/>
    </location>
</feature>
<evidence type="ECO:0000256" key="1">
    <source>
        <dbReference type="SAM" id="MobiDB-lite"/>
    </source>
</evidence>
<organism evidence="2 3">
    <name type="scientific">Dankookia rubra</name>
    <dbReference type="NCBI Taxonomy" id="1442381"/>
    <lineage>
        <taxon>Bacteria</taxon>
        <taxon>Pseudomonadati</taxon>
        <taxon>Pseudomonadota</taxon>
        <taxon>Alphaproteobacteria</taxon>
        <taxon>Acetobacterales</taxon>
        <taxon>Roseomonadaceae</taxon>
        <taxon>Dankookia</taxon>
    </lineage>
</organism>
<evidence type="ECO:0000313" key="3">
    <source>
        <dbReference type="Proteomes" id="UP000295096"/>
    </source>
</evidence>
<reference evidence="2 3" key="1">
    <citation type="journal article" date="2016" name="J. Microbiol.">
        <title>Dankookia rubra gen. nov., sp. nov., an alphaproteobacterium isolated from sediment of a shallow stream.</title>
        <authorList>
            <person name="Kim W.H."/>
            <person name="Kim D.H."/>
            <person name="Kang K."/>
            <person name="Ahn T.Y."/>
        </authorList>
    </citation>
    <scope>NUCLEOTIDE SEQUENCE [LARGE SCALE GENOMIC DNA]</scope>
    <source>
        <strain evidence="2 3">JCM30602</strain>
    </source>
</reference>
<keyword evidence="3" id="KW-1185">Reference proteome</keyword>
<protein>
    <submittedName>
        <fullName evidence="2">Uncharacterized protein</fullName>
    </submittedName>
</protein>
<dbReference type="AlphaFoldDB" id="A0A4R5Q726"/>
<dbReference type="Proteomes" id="UP000295096">
    <property type="component" value="Unassembled WGS sequence"/>
</dbReference>
<gene>
    <name evidence="2" type="ORF">E2C06_33045</name>
</gene>
<sequence>MTNSQTIDSLRATAASARLRHKAERRAALLAVQAALRRYAGTFKEAPAEFAARVLLEIDTALPQVGPEPQDPGPTRETSRMLGRATADLCLLLDD</sequence>
<comment type="caution">
    <text evidence="2">The sequence shown here is derived from an EMBL/GenBank/DDBJ whole genome shotgun (WGS) entry which is preliminary data.</text>
</comment>
<dbReference type="EMBL" id="SMSJ01000128">
    <property type="protein sequence ID" value="TDH58353.1"/>
    <property type="molecule type" value="Genomic_DNA"/>
</dbReference>
<dbReference type="RefSeq" id="WP_133292814.1">
    <property type="nucleotide sequence ID" value="NZ_SMSJ01000128.1"/>
</dbReference>
<name>A0A4R5Q726_9PROT</name>